<reference evidence="4 5" key="1">
    <citation type="submission" date="2016-03" db="EMBL/GenBank/DDBJ databases">
        <title>Comparative genomics of Pseudogymnoascus destructans, the fungus causing white-nose syndrome of bats.</title>
        <authorList>
            <person name="Palmer J.M."/>
            <person name="Drees K.P."/>
            <person name="Foster J.T."/>
            <person name="Lindner D.L."/>
        </authorList>
    </citation>
    <scope>NUCLEOTIDE SEQUENCE [LARGE SCALE GENOMIC DNA]</scope>
    <source>
        <strain evidence="4 5">UAMH 10579</strain>
    </source>
</reference>
<dbReference type="PANTHER" id="PTHR47842">
    <property type="entry name" value="EXPRESSED PROTEIN"/>
    <property type="match status" value="1"/>
</dbReference>
<dbReference type="EMBL" id="KV460208">
    <property type="protein sequence ID" value="OBU00552.1"/>
    <property type="molecule type" value="Genomic_DNA"/>
</dbReference>
<keyword evidence="5" id="KW-1185">Reference proteome</keyword>
<feature type="region of interest" description="Disordered" evidence="2">
    <location>
        <begin position="416"/>
        <end position="473"/>
    </location>
</feature>
<evidence type="ECO:0000256" key="1">
    <source>
        <dbReference type="ARBA" id="ARBA00007920"/>
    </source>
</evidence>
<dbReference type="Proteomes" id="UP000091956">
    <property type="component" value="Unassembled WGS sequence"/>
</dbReference>
<dbReference type="STRING" id="342668.A0A1B8GXH3"/>
<dbReference type="InterPro" id="IPR007751">
    <property type="entry name" value="DUF676_lipase-like"/>
</dbReference>
<dbReference type="AlphaFoldDB" id="A0A1B8GXH3"/>
<dbReference type="CDD" id="cd14686">
    <property type="entry name" value="bZIP"/>
    <property type="match status" value="1"/>
</dbReference>
<reference evidence="5" key="2">
    <citation type="journal article" date="2018" name="Nat. Commun.">
        <title>Extreme sensitivity to ultraviolet light in the fungal pathogen causing white-nose syndrome of bats.</title>
        <authorList>
            <person name="Palmer J.M."/>
            <person name="Drees K.P."/>
            <person name="Foster J.T."/>
            <person name="Lindner D.L."/>
        </authorList>
    </citation>
    <scope>NUCLEOTIDE SEQUENCE [LARGE SCALE GENOMIC DNA]</scope>
    <source>
        <strain evidence="5">UAMH 10579</strain>
    </source>
</reference>
<feature type="region of interest" description="Disordered" evidence="2">
    <location>
        <begin position="217"/>
        <end position="251"/>
    </location>
</feature>
<organism evidence="4 5">
    <name type="scientific">Pseudogymnoascus verrucosus</name>
    <dbReference type="NCBI Taxonomy" id="342668"/>
    <lineage>
        <taxon>Eukaryota</taxon>
        <taxon>Fungi</taxon>
        <taxon>Dikarya</taxon>
        <taxon>Ascomycota</taxon>
        <taxon>Pezizomycotina</taxon>
        <taxon>Leotiomycetes</taxon>
        <taxon>Thelebolales</taxon>
        <taxon>Thelebolaceae</taxon>
        <taxon>Pseudogymnoascus</taxon>
    </lineage>
</organism>
<feature type="compositionally biased region" description="Polar residues" evidence="2">
    <location>
        <begin position="16"/>
        <end position="26"/>
    </location>
</feature>
<feature type="domain" description="DUF676" evidence="3">
    <location>
        <begin position="89"/>
        <end position="206"/>
    </location>
</feature>
<feature type="region of interest" description="Disordered" evidence="2">
    <location>
        <begin position="594"/>
        <end position="696"/>
    </location>
</feature>
<dbReference type="Pfam" id="PF05057">
    <property type="entry name" value="DUF676"/>
    <property type="match status" value="1"/>
</dbReference>
<feature type="compositionally biased region" description="Basic and acidic residues" evidence="2">
    <location>
        <begin position="608"/>
        <end position="660"/>
    </location>
</feature>
<proteinExistence type="inferred from homology"/>
<feature type="compositionally biased region" description="Pro residues" evidence="2">
    <location>
        <begin position="550"/>
        <end position="561"/>
    </location>
</feature>
<evidence type="ECO:0000259" key="3">
    <source>
        <dbReference type="Pfam" id="PF05057"/>
    </source>
</evidence>
<feature type="compositionally biased region" description="Low complexity" evidence="2">
    <location>
        <begin position="231"/>
        <end position="251"/>
    </location>
</feature>
<dbReference type="GeneID" id="28834387"/>
<feature type="region of interest" description="Disordered" evidence="2">
    <location>
        <begin position="1"/>
        <end position="45"/>
    </location>
</feature>
<evidence type="ECO:0000313" key="5">
    <source>
        <dbReference type="Proteomes" id="UP000091956"/>
    </source>
</evidence>
<comment type="similarity">
    <text evidence="1">Belongs to the putative lipase ROG1 family.</text>
</comment>
<sequence length="771" mass="84159">MATDQKYTYVPPTEYAGSSQEPTAGSSLPRVPPPLPPRKASTQVAVPPPYSLYDVDRAELASETWVHDPRSSPMESISPSELREGQRTLLLIYIHGFMGNETSFQSLPAHVHNILTVALAESHVVHTKIYPRYKSRNSIEVARDNFSEWLGPHENSNTDIVLLGHSMGGLLAAEVALMPSLDLSHGGQFKHRVLGTISFDTPFLGMHPGLVVSGIGSLFRPAPPPPGSAQSTRESSTGTDTTDSGSISSMPTTAASLTTVSSADTPLTLSTSNNSSIHTATTNDPYYNPPFANDINIKERSGWNSLLHFANKHVDGLTSATKQYFLSHIEFGGCLADFSGLKNRYSRLRHLEDVDDTTEAALASDARRIRFVNYYTASTGLPKRQKVQQVKAKDDDGNIVSVETATENLSLEESVKATTDTPAELAAPSGLDGPGAAIISVEETGNAAHTEAKAPTSQTHISEVAPEQDDDDYEAQPMQHIDSMPIQGDDEDSQDDDFHDAHEDTHQATADVTTATPPTPDAPTRTPPTPDVPTSPSPIPDITTSTGDPALPPIPPVPEEPTPLDLTLYTDKDSRKLAEKEHKRILKIYQAAVKHRESALKDRRKLTEKREKKAAQEREKTHKTEEKKRLQGEEKRMKDEENRMKEEERKRLADAKEAELRAVTVNPSGPAHGADARAGSVSEGAEAPPQKKKKDKRFCLLPGDLERSSDGLDKCWVRVYMEGVDEVGAHCGLFFPGPQYAALLGDTTERIQGWVNDDATRRAILDLHSLD</sequence>
<dbReference type="OrthoDB" id="3248508at2759"/>
<feature type="region of interest" description="Disordered" evidence="2">
    <location>
        <begin position="505"/>
        <end position="571"/>
    </location>
</feature>
<evidence type="ECO:0000313" key="4">
    <source>
        <dbReference type="EMBL" id="OBU00552.1"/>
    </source>
</evidence>
<dbReference type="InterPro" id="IPR029058">
    <property type="entry name" value="AB_hydrolase_fold"/>
</dbReference>
<name>A0A1B8GXH3_9PEZI</name>
<dbReference type="PANTHER" id="PTHR47842:SF3">
    <property type="entry name" value="DUF676 DOMAIN-CONTAINING PROTEIN"/>
    <property type="match status" value="1"/>
</dbReference>
<protein>
    <recommendedName>
        <fullName evidence="3">DUF676 domain-containing protein</fullName>
    </recommendedName>
</protein>
<feature type="compositionally biased region" description="Pro residues" evidence="2">
    <location>
        <begin position="517"/>
        <end position="539"/>
    </location>
</feature>
<dbReference type="Gene3D" id="3.40.50.1820">
    <property type="entry name" value="alpha/beta hydrolase"/>
    <property type="match status" value="1"/>
</dbReference>
<evidence type="ECO:0000256" key="2">
    <source>
        <dbReference type="SAM" id="MobiDB-lite"/>
    </source>
</evidence>
<dbReference type="RefSeq" id="XP_018134284.1">
    <property type="nucleotide sequence ID" value="XM_018270529.2"/>
</dbReference>
<gene>
    <name evidence="4" type="ORF">VE01_01001</name>
</gene>
<feature type="compositionally biased region" description="Low complexity" evidence="2">
    <location>
        <begin position="540"/>
        <end position="549"/>
    </location>
</feature>
<dbReference type="SUPFAM" id="SSF53474">
    <property type="entry name" value="alpha/beta-Hydrolases"/>
    <property type="match status" value="1"/>
</dbReference>
<accession>A0A1B8GXH3</accession>